<dbReference type="InterPro" id="IPR015300">
    <property type="entry name" value="DNA-bd_pseudobarrel_sf"/>
</dbReference>
<comment type="caution">
    <text evidence="7">The sequence shown here is derived from an EMBL/GenBank/DDBJ whole genome shotgun (WGS) entry which is preliminary data.</text>
</comment>
<keyword evidence="2" id="KW-0238">DNA-binding</keyword>
<accession>A0A8T0IA96</accession>
<keyword evidence="4" id="KW-0539">Nucleus</keyword>
<feature type="compositionally biased region" description="Basic residues" evidence="5">
    <location>
        <begin position="453"/>
        <end position="464"/>
    </location>
</feature>
<dbReference type="PANTHER" id="PTHR31140">
    <property type="entry name" value="B3 DOMAIN-CONTAINING TRANSCRIPTION FACTOR ABI3"/>
    <property type="match status" value="1"/>
</dbReference>
<evidence type="ECO:0000256" key="1">
    <source>
        <dbReference type="ARBA" id="ARBA00023015"/>
    </source>
</evidence>
<feature type="region of interest" description="Disordered" evidence="5">
    <location>
        <begin position="618"/>
        <end position="651"/>
    </location>
</feature>
<dbReference type="GO" id="GO:0003700">
    <property type="term" value="F:DNA-binding transcription factor activity"/>
    <property type="evidence" value="ECO:0007669"/>
    <property type="project" value="InterPro"/>
</dbReference>
<evidence type="ECO:0000313" key="8">
    <source>
        <dbReference type="Proteomes" id="UP000822688"/>
    </source>
</evidence>
<evidence type="ECO:0000256" key="2">
    <source>
        <dbReference type="ARBA" id="ARBA00023125"/>
    </source>
</evidence>
<dbReference type="PROSITE" id="PS50863">
    <property type="entry name" value="B3"/>
    <property type="match status" value="1"/>
</dbReference>
<feature type="domain" description="TF-B3" evidence="6">
    <location>
        <begin position="520"/>
        <end position="621"/>
    </location>
</feature>
<dbReference type="Pfam" id="PF02362">
    <property type="entry name" value="B3"/>
    <property type="match status" value="1"/>
</dbReference>
<dbReference type="EMBL" id="CM026424">
    <property type="protein sequence ID" value="KAG0579826.1"/>
    <property type="molecule type" value="Genomic_DNA"/>
</dbReference>
<dbReference type="SMART" id="SM01019">
    <property type="entry name" value="B3"/>
    <property type="match status" value="1"/>
</dbReference>
<evidence type="ECO:0000313" key="7">
    <source>
        <dbReference type="EMBL" id="KAG0579826.1"/>
    </source>
</evidence>
<feature type="region of interest" description="Disordered" evidence="5">
    <location>
        <begin position="452"/>
        <end position="486"/>
    </location>
</feature>
<name>A0A8T0IA96_CERPU</name>
<feature type="compositionally biased region" description="Polar residues" evidence="5">
    <location>
        <begin position="323"/>
        <end position="352"/>
    </location>
</feature>
<keyword evidence="8" id="KW-1185">Reference proteome</keyword>
<dbReference type="InterPro" id="IPR044800">
    <property type="entry name" value="LEC2-like"/>
</dbReference>
<reference evidence="7" key="1">
    <citation type="submission" date="2020-06" db="EMBL/GenBank/DDBJ databases">
        <title>WGS assembly of Ceratodon purpureus strain R40.</title>
        <authorList>
            <person name="Carey S.B."/>
            <person name="Jenkins J."/>
            <person name="Shu S."/>
            <person name="Lovell J.T."/>
            <person name="Sreedasyam A."/>
            <person name="Maumus F."/>
            <person name="Tiley G.P."/>
            <person name="Fernandez-Pozo N."/>
            <person name="Barry K."/>
            <person name="Chen C."/>
            <person name="Wang M."/>
            <person name="Lipzen A."/>
            <person name="Daum C."/>
            <person name="Saski C.A."/>
            <person name="Payton A.C."/>
            <person name="Mcbreen J.C."/>
            <person name="Conrad R.E."/>
            <person name="Kollar L.M."/>
            <person name="Olsson S."/>
            <person name="Huttunen S."/>
            <person name="Landis J.B."/>
            <person name="Wickett N.J."/>
            <person name="Johnson M.G."/>
            <person name="Rensing S.A."/>
            <person name="Grimwood J."/>
            <person name="Schmutz J."/>
            <person name="Mcdaniel S.F."/>
        </authorList>
    </citation>
    <scope>NUCLEOTIDE SEQUENCE</scope>
    <source>
        <strain evidence="7">R40</strain>
    </source>
</reference>
<gene>
    <name evidence="7" type="ORF">KC19_4G126500</name>
</gene>
<keyword evidence="1" id="KW-0805">Transcription regulation</keyword>
<protein>
    <recommendedName>
        <fullName evidence="6">TF-B3 domain-containing protein</fullName>
    </recommendedName>
</protein>
<keyword evidence="3" id="KW-0804">Transcription</keyword>
<evidence type="ECO:0000256" key="3">
    <source>
        <dbReference type="ARBA" id="ARBA00023163"/>
    </source>
</evidence>
<dbReference type="GO" id="GO:0003677">
    <property type="term" value="F:DNA binding"/>
    <property type="evidence" value="ECO:0007669"/>
    <property type="project" value="UniProtKB-KW"/>
</dbReference>
<dbReference type="PANTHER" id="PTHR31140:SF81">
    <property type="entry name" value="B3 DOMAIN-CONTAINING TRANSCRIPTION FACTOR ABI3"/>
    <property type="match status" value="1"/>
</dbReference>
<feature type="compositionally biased region" description="Basic and acidic residues" evidence="5">
    <location>
        <begin position="74"/>
        <end position="85"/>
    </location>
</feature>
<feature type="compositionally biased region" description="Acidic residues" evidence="5">
    <location>
        <begin position="633"/>
        <end position="642"/>
    </location>
</feature>
<dbReference type="Gene3D" id="2.40.330.10">
    <property type="entry name" value="DNA-binding pseudobarrel domain"/>
    <property type="match status" value="1"/>
</dbReference>
<dbReference type="Proteomes" id="UP000822688">
    <property type="component" value="Chromosome 4"/>
</dbReference>
<feature type="region of interest" description="Disordered" evidence="5">
    <location>
        <begin position="315"/>
        <end position="370"/>
    </location>
</feature>
<evidence type="ECO:0000256" key="4">
    <source>
        <dbReference type="ARBA" id="ARBA00023242"/>
    </source>
</evidence>
<evidence type="ECO:0000256" key="5">
    <source>
        <dbReference type="SAM" id="MobiDB-lite"/>
    </source>
</evidence>
<dbReference type="AlphaFoldDB" id="A0A8T0IA96"/>
<dbReference type="InterPro" id="IPR003340">
    <property type="entry name" value="B3_DNA-bd"/>
</dbReference>
<sequence length="651" mass="71486">MIMSGKFEELISLDSPRSALKDTGWTDVAGLLSKVNKCMESINVLCTEGPPHRMQGGKRDMGYSSLNWSFGVHEDPSEDLMHEDSGAESESNGAGRRNGFAGDDDECPSSEDGAVPTVEDRVVSVTVGLPRRFGHPVCSDEDPEISQVTDVTPDLVTSPESTVKTSLREILRKVKVNEAVLRSAIEKLGGGVKGLQAVVDYVKHFQEASEPNAGNVNPDTFIRGLERLCSLHGQAQPGFQNQSVNPSVPSANDSETHQGSGAGINQNRQTLPNLQIRGQDEWSRNGHAGDPYTTGYTENMSGYFPNFGYPNAGNVNPDDCTRSSEQLCSPHGQTKPGSQNHSLSPAVPSTNDSEMHHGSGAGMNQTRPTLPNLQIRGQDEWSRNGHAGDPYAMGYMDNMSGYFPNFCYPYPPPFASYAPFNLGVRPMYMPMMQVPYFTPSYEYVHKTDAITKASRKSRIARRRGHGTDPHHARPTTKPVQVGSGTVQSGNQENAVHQKVVVSSSAQVMQGLSTRDLMLILQKQLSPSGVSSLGRIVLPKKEAETHLPHLVASEGVLLTMTDFDTAQSWTFRYRFWSNNKSRMYLLENTRDFVKAHNLQERDMLSLYRDAEGSYVVRGEKNGSNQTVDAANDTTAEEDTPAEEDLAHKKQKF</sequence>
<evidence type="ECO:0000259" key="6">
    <source>
        <dbReference type="PROSITE" id="PS50863"/>
    </source>
</evidence>
<feature type="compositionally biased region" description="Polar residues" evidence="5">
    <location>
        <begin position="237"/>
        <end position="271"/>
    </location>
</feature>
<feature type="region of interest" description="Disordered" evidence="5">
    <location>
        <begin position="74"/>
        <end position="115"/>
    </location>
</feature>
<organism evidence="7 8">
    <name type="scientific">Ceratodon purpureus</name>
    <name type="common">Fire moss</name>
    <name type="synonym">Dicranum purpureum</name>
    <dbReference type="NCBI Taxonomy" id="3225"/>
    <lineage>
        <taxon>Eukaryota</taxon>
        <taxon>Viridiplantae</taxon>
        <taxon>Streptophyta</taxon>
        <taxon>Embryophyta</taxon>
        <taxon>Bryophyta</taxon>
        <taxon>Bryophytina</taxon>
        <taxon>Bryopsida</taxon>
        <taxon>Dicranidae</taxon>
        <taxon>Pseudoditrichales</taxon>
        <taxon>Ditrichaceae</taxon>
        <taxon>Ceratodon</taxon>
    </lineage>
</organism>
<dbReference type="SUPFAM" id="SSF101936">
    <property type="entry name" value="DNA-binding pseudobarrel domain"/>
    <property type="match status" value="1"/>
</dbReference>
<proteinExistence type="predicted"/>
<feature type="region of interest" description="Disordered" evidence="5">
    <location>
        <begin position="236"/>
        <end position="271"/>
    </location>
</feature>